<sequence>MSTQFNALSFNTKYHRETNGQFLRPPYFTPSLVTMAISGSRIKEPKSSELPKHKNRLPSVQIKAKIWTRIFEHTSVYLRLCFSHMRAALSICEEYHPYLIPCWPRISVILTPSVYVEDRTALSQFSSVKRMVHYMELPYPTVKDIGVNVVGMSRGNRHCWKLMLVHDDEWQLWQRGHTSKDQCSTSGVHHSAIYNINGFQASAFSLSLSAHTEANWEISQGVFSVVASSLSHKRPFHLRDMWASTLTQLQHAFRLTLFFQVRNYSIPSTSCYPSSLSFPEYLNKASIIGCLVLINIDTRHGGTTHILFSVINSTTFQKSLAWTAGAALKSLFKSTGSKVTDATDSATKHLAATHAHIIRV</sequence>
<evidence type="ECO:0000313" key="1">
    <source>
        <dbReference type="EMBL" id="KAF2468275.1"/>
    </source>
</evidence>
<dbReference type="Proteomes" id="UP000799755">
    <property type="component" value="Unassembled WGS sequence"/>
</dbReference>
<organism evidence="1 2">
    <name type="scientific">Lindgomyces ingoldianus</name>
    <dbReference type="NCBI Taxonomy" id="673940"/>
    <lineage>
        <taxon>Eukaryota</taxon>
        <taxon>Fungi</taxon>
        <taxon>Dikarya</taxon>
        <taxon>Ascomycota</taxon>
        <taxon>Pezizomycotina</taxon>
        <taxon>Dothideomycetes</taxon>
        <taxon>Pleosporomycetidae</taxon>
        <taxon>Pleosporales</taxon>
        <taxon>Lindgomycetaceae</taxon>
        <taxon>Lindgomyces</taxon>
    </lineage>
</organism>
<protein>
    <submittedName>
        <fullName evidence="1">Uncharacterized protein</fullName>
    </submittedName>
</protein>
<keyword evidence="2" id="KW-1185">Reference proteome</keyword>
<dbReference type="EMBL" id="MU003517">
    <property type="protein sequence ID" value="KAF2468275.1"/>
    <property type="molecule type" value="Genomic_DNA"/>
</dbReference>
<accession>A0ACB6QQ96</accession>
<proteinExistence type="predicted"/>
<gene>
    <name evidence="1" type="ORF">BDR25DRAFT_358006</name>
</gene>
<evidence type="ECO:0000313" key="2">
    <source>
        <dbReference type="Proteomes" id="UP000799755"/>
    </source>
</evidence>
<reference evidence="1" key="1">
    <citation type="journal article" date="2020" name="Stud. Mycol.">
        <title>101 Dothideomycetes genomes: a test case for predicting lifestyles and emergence of pathogens.</title>
        <authorList>
            <person name="Haridas S."/>
            <person name="Albert R."/>
            <person name="Binder M."/>
            <person name="Bloem J."/>
            <person name="Labutti K."/>
            <person name="Salamov A."/>
            <person name="Andreopoulos B."/>
            <person name="Baker S."/>
            <person name="Barry K."/>
            <person name="Bills G."/>
            <person name="Bluhm B."/>
            <person name="Cannon C."/>
            <person name="Castanera R."/>
            <person name="Culley D."/>
            <person name="Daum C."/>
            <person name="Ezra D."/>
            <person name="Gonzalez J."/>
            <person name="Henrissat B."/>
            <person name="Kuo A."/>
            <person name="Liang C."/>
            <person name="Lipzen A."/>
            <person name="Lutzoni F."/>
            <person name="Magnuson J."/>
            <person name="Mondo S."/>
            <person name="Nolan M."/>
            <person name="Ohm R."/>
            <person name="Pangilinan J."/>
            <person name="Park H.-J."/>
            <person name="Ramirez L."/>
            <person name="Alfaro M."/>
            <person name="Sun H."/>
            <person name="Tritt A."/>
            <person name="Yoshinaga Y."/>
            <person name="Zwiers L.-H."/>
            <person name="Turgeon B."/>
            <person name="Goodwin S."/>
            <person name="Spatafora J."/>
            <person name="Crous P."/>
            <person name="Grigoriev I."/>
        </authorList>
    </citation>
    <scope>NUCLEOTIDE SEQUENCE</scope>
    <source>
        <strain evidence="1">ATCC 200398</strain>
    </source>
</reference>
<name>A0ACB6QQ96_9PLEO</name>
<comment type="caution">
    <text evidence="1">The sequence shown here is derived from an EMBL/GenBank/DDBJ whole genome shotgun (WGS) entry which is preliminary data.</text>
</comment>